<dbReference type="Pfam" id="PF07690">
    <property type="entry name" value="MFS_1"/>
    <property type="match status" value="1"/>
</dbReference>
<protein>
    <submittedName>
        <fullName evidence="8">MFS family permease</fullName>
    </submittedName>
</protein>
<dbReference type="PANTHER" id="PTHR43385:SF1">
    <property type="entry name" value="RIBOFLAVIN TRANSPORTER RIBJ"/>
    <property type="match status" value="1"/>
</dbReference>
<accession>A0AAE3XPT9</accession>
<feature type="transmembrane region" description="Helical" evidence="6">
    <location>
        <begin position="381"/>
        <end position="400"/>
    </location>
</feature>
<feature type="transmembrane region" description="Helical" evidence="6">
    <location>
        <begin position="94"/>
        <end position="117"/>
    </location>
</feature>
<feature type="transmembrane region" description="Helical" evidence="6">
    <location>
        <begin position="263"/>
        <end position="283"/>
    </location>
</feature>
<dbReference type="InterPro" id="IPR011701">
    <property type="entry name" value="MFS"/>
</dbReference>
<feature type="transmembrane region" description="Helical" evidence="6">
    <location>
        <begin position="123"/>
        <end position="141"/>
    </location>
</feature>
<feature type="transmembrane region" description="Helical" evidence="6">
    <location>
        <begin position="228"/>
        <end position="251"/>
    </location>
</feature>
<reference evidence="8" key="1">
    <citation type="submission" date="2023-07" db="EMBL/GenBank/DDBJ databases">
        <title>Genomic Encyclopedia of Type Strains, Phase IV (KMG-IV): sequencing the most valuable type-strain genomes for metagenomic binning, comparative biology and taxonomic classification.</title>
        <authorList>
            <person name="Goeker M."/>
        </authorList>
    </citation>
    <scope>NUCLEOTIDE SEQUENCE</scope>
    <source>
        <strain evidence="8">DSM 26174</strain>
    </source>
</reference>
<feature type="transmembrane region" description="Helical" evidence="6">
    <location>
        <begin position="20"/>
        <end position="50"/>
    </location>
</feature>
<keyword evidence="9" id="KW-1185">Reference proteome</keyword>
<sequence>MLENKSEGMNLSYWRLAVKYPNYIGFGALNYFYSSLGKTFLISLFIPYLIEHYSIDNSVFSYIYSAATLLGAMGLIFLGPLADRIDLRKMSVANGLILAMLCVAVSVFNNVWILLLILTGLRVIGYGLMPLIGAVSIGRYFDLNRGKALSLSYSFTSIAEMTTPLLIFMMITSLGWSQTWIIFATIVVFTFIPATLFTLKDAKEFRNPLQANQNSKRKMSIANLARDIRFVVLVFIVIFSPFLTTGVFIHQNMLMGLRGWEEAWFAVSLVSFGVFRVLFTFFAGPMIDKYSAGNLAYVLLIPVIIGLVALQWMDNRFALIVFMCANGITLSVGNLLSSVLWAELYDVRYLASINSFVSSVMIVATALSPIFFSYIFSSNELAYSGLNLLIFVSVVLLVVAKPCIDSLTQKVNA</sequence>
<dbReference type="PANTHER" id="PTHR43385">
    <property type="entry name" value="RIBOFLAVIN TRANSPORTER RIBJ"/>
    <property type="match status" value="1"/>
</dbReference>
<name>A0AAE3XPT9_9BACT</name>
<dbReference type="Gene3D" id="1.20.1250.20">
    <property type="entry name" value="MFS general substrate transporter like domains"/>
    <property type="match status" value="1"/>
</dbReference>
<keyword evidence="3 6" id="KW-0812">Transmembrane</keyword>
<feature type="transmembrane region" description="Helical" evidence="6">
    <location>
        <begin position="353"/>
        <end position="375"/>
    </location>
</feature>
<feature type="transmembrane region" description="Helical" evidence="6">
    <location>
        <begin position="153"/>
        <end position="174"/>
    </location>
</feature>
<dbReference type="SUPFAM" id="SSF103473">
    <property type="entry name" value="MFS general substrate transporter"/>
    <property type="match status" value="1"/>
</dbReference>
<evidence type="ECO:0000256" key="5">
    <source>
        <dbReference type="ARBA" id="ARBA00023136"/>
    </source>
</evidence>
<keyword evidence="2" id="KW-0813">Transport</keyword>
<dbReference type="GO" id="GO:0016020">
    <property type="term" value="C:membrane"/>
    <property type="evidence" value="ECO:0007669"/>
    <property type="project" value="UniProtKB-SubCell"/>
</dbReference>
<comment type="caution">
    <text evidence="8">The sequence shown here is derived from an EMBL/GenBank/DDBJ whole genome shotgun (WGS) entry which is preliminary data.</text>
</comment>
<dbReference type="Proteomes" id="UP001185092">
    <property type="component" value="Unassembled WGS sequence"/>
</dbReference>
<dbReference type="InterPro" id="IPR020846">
    <property type="entry name" value="MFS_dom"/>
</dbReference>
<evidence type="ECO:0000256" key="6">
    <source>
        <dbReference type="SAM" id="Phobius"/>
    </source>
</evidence>
<evidence type="ECO:0000256" key="3">
    <source>
        <dbReference type="ARBA" id="ARBA00022692"/>
    </source>
</evidence>
<keyword evidence="4 6" id="KW-1133">Transmembrane helix</keyword>
<dbReference type="PROSITE" id="PS50850">
    <property type="entry name" value="MFS"/>
    <property type="match status" value="1"/>
</dbReference>
<dbReference type="InterPro" id="IPR052983">
    <property type="entry name" value="MFS_Riboflavin_Transporter"/>
</dbReference>
<evidence type="ECO:0000313" key="8">
    <source>
        <dbReference type="EMBL" id="MDR6240468.1"/>
    </source>
</evidence>
<dbReference type="EMBL" id="JAVDQD010000004">
    <property type="protein sequence ID" value="MDR6240468.1"/>
    <property type="molecule type" value="Genomic_DNA"/>
</dbReference>
<evidence type="ECO:0000259" key="7">
    <source>
        <dbReference type="PROSITE" id="PS50850"/>
    </source>
</evidence>
<evidence type="ECO:0000256" key="1">
    <source>
        <dbReference type="ARBA" id="ARBA00004141"/>
    </source>
</evidence>
<dbReference type="RefSeq" id="WP_309940420.1">
    <property type="nucleotide sequence ID" value="NZ_AP025305.1"/>
</dbReference>
<evidence type="ECO:0000256" key="2">
    <source>
        <dbReference type="ARBA" id="ARBA00022448"/>
    </source>
</evidence>
<keyword evidence="5 6" id="KW-0472">Membrane</keyword>
<dbReference type="GO" id="GO:0022857">
    <property type="term" value="F:transmembrane transporter activity"/>
    <property type="evidence" value="ECO:0007669"/>
    <property type="project" value="InterPro"/>
</dbReference>
<organism evidence="8 9">
    <name type="scientific">Aureibacter tunicatorum</name>
    <dbReference type="NCBI Taxonomy" id="866807"/>
    <lineage>
        <taxon>Bacteria</taxon>
        <taxon>Pseudomonadati</taxon>
        <taxon>Bacteroidota</taxon>
        <taxon>Cytophagia</taxon>
        <taxon>Cytophagales</taxon>
        <taxon>Persicobacteraceae</taxon>
        <taxon>Aureibacter</taxon>
    </lineage>
</organism>
<feature type="transmembrane region" description="Helical" evidence="6">
    <location>
        <begin position="180"/>
        <end position="199"/>
    </location>
</feature>
<comment type="subcellular location">
    <subcellularLocation>
        <location evidence="1">Membrane</location>
        <topology evidence="1">Multi-pass membrane protein</topology>
    </subcellularLocation>
</comment>
<evidence type="ECO:0000256" key="4">
    <source>
        <dbReference type="ARBA" id="ARBA00022989"/>
    </source>
</evidence>
<feature type="transmembrane region" description="Helical" evidence="6">
    <location>
        <begin position="295"/>
        <end position="313"/>
    </location>
</feature>
<feature type="domain" description="Major facilitator superfamily (MFS) profile" evidence="7">
    <location>
        <begin position="23"/>
        <end position="405"/>
    </location>
</feature>
<dbReference type="AlphaFoldDB" id="A0AAE3XPT9"/>
<evidence type="ECO:0000313" key="9">
    <source>
        <dbReference type="Proteomes" id="UP001185092"/>
    </source>
</evidence>
<proteinExistence type="predicted"/>
<feature type="transmembrane region" description="Helical" evidence="6">
    <location>
        <begin position="319"/>
        <end position="341"/>
    </location>
</feature>
<dbReference type="InterPro" id="IPR036259">
    <property type="entry name" value="MFS_trans_sf"/>
</dbReference>
<gene>
    <name evidence="8" type="ORF">HNQ88_003534</name>
</gene>
<feature type="transmembrane region" description="Helical" evidence="6">
    <location>
        <begin position="62"/>
        <end position="82"/>
    </location>
</feature>